<evidence type="ECO:0000313" key="1">
    <source>
        <dbReference type="EMBL" id="SGZ01396.1"/>
    </source>
</evidence>
<dbReference type="AlphaFoldDB" id="A0A1K9ZWK5"/>
<name>A0A1K9ZWK5_9GAMM</name>
<reference evidence="1 2" key="1">
    <citation type="submission" date="2016-11" db="EMBL/GenBank/DDBJ databases">
        <authorList>
            <person name="Jaros S."/>
            <person name="Januszkiewicz K."/>
            <person name="Wedrychowicz H."/>
        </authorList>
    </citation>
    <scope>NUCLEOTIDE SEQUENCE [LARGE SCALE GENOMIC DNA]</scope>
    <source>
        <strain evidence="1">NVI 5450</strain>
    </source>
</reference>
<evidence type="ECO:0000313" key="2">
    <source>
        <dbReference type="Proteomes" id="UP000183794"/>
    </source>
</evidence>
<dbReference type="Proteomes" id="UP000183794">
    <property type="component" value="Unassembled WGS sequence"/>
</dbReference>
<sequence length="46" mass="5357">MFKQTQVFKVINITAYYFGIISSSQKVGVMLNFLSFSINNIFKYLL</sequence>
<protein>
    <submittedName>
        <fullName evidence="1">Uncharacterized protein</fullName>
    </submittedName>
</protein>
<organism evidence="1 2">
    <name type="scientific">Moritella viscosa</name>
    <dbReference type="NCBI Taxonomy" id="80854"/>
    <lineage>
        <taxon>Bacteria</taxon>
        <taxon>Pseudomonadati</taxon>
        <taxon>Pseudomonadota</taxon>
        <taxon>Gammaproteobacteria</taxon>
        <taxon>Alteromonadales</taxon>
        <taxon>Moritellaceae</taxon>
        <taxon>Moritella</taxon>
    </lineage>
</organism>
<dbReference type="EMBL" id="FPLD01000065">
    <property type="protein sequence ID" value="SGZ01396.1"/>
    <property type="molecule type" value="Genomic_DNA"/>
</dbReference>
<proteinExistence type="predicted"/>
<gene>
    <name evidence="1" type="ORF">NVI5450_2426</name>
</gene>
<accession>A0A1K9ZWK5</accession>